<dbReference type="InterPro" id="IPR012495">
    <property type="entry name" value="TadE-like_dom"/>
</dbReference>
<reference evidence="2 3" key="1">
    <citation type="submission" date="2020-10" db="EMBL/GenBank/DDBJ databases">
        <title>ChiBAC.</title>
        <authorList>
            <person name="Zenner C."/>
            <person name="Hitch T.C.A."/>
            <person name="Clavel T."/>
        </authorList>
    </citation>
    <scope>NUCLEOTIDE SEQUENCE [LARGE SCALE GENOMIC DNA]</scope>
    <source>
        <strain evidence="2 3">DSM 107455</strain>
    </source>
</reference>
<evidence type="ECO:0000313" key="2">
    <source>
        <dbReference type="EMBL" id="MBE5023627.1"/>
    </source>
</evidence>
<organism evidence="2 3">
    <name type="scientific">Thermophilibacter gallinarum</name>
    <dbReference type="NCBI Taxonomy" id="2779357"/>
    <lineage>
        <taxon>Bacteria</taxon>
        <taxon>Bacillati</taxon>
        <taxon>Actinomycetota</taxon>
        <taxon>Coriobacteriia</taxon>
        <taxon>Coriobacteriales</taxon>
        <taxon>Atopobiaceae</taxon>
        <taxon>Thermophilibacter</taxon>
    </lineage>
</organism>
<protein>
    <submittedName>
        <fullName evidence="2">Pilus assembly protein</fullName>
    </submittedName>
</protein>
<dbReference type="Pfam" id="PF07811">
    <property type="entry name" value="TadE"/>
    <property type="match status" value="1"/>
</dbReference>
<evidence type="ECO:0000313" key="3">
    <source>
        <dbReference type="Proteomes" id="UP001194273"/>
    </source>
</evidence>
<gene>
    <name evidence="2" type="ORF">INF26_01995</name>
</gene>
<name>A0ABR9QSC9_9ACTN</name>
<keyword evidence="3" id="KW-1185">Reference proteome</keyword>
<dbReference type="Proteomes" id="UP001194273">
    <property type="component" value="Unassembled WGS sequence"/>
</dbReference>
<accession>A0ABR9QSC9</accession>
<feature type="domain" description="TadE-like" evidence="1">
    <location>
        <begin position="9"/>
        <end position="51"/>
    </location>
</feature>
<sequence length="157" mass="16549">MVGRGDRRGQMSVEAAVLLPVALVLVALLVQPACVLYTRSVMAATASELVRLAATSRESGESLRAFALRRLAAVPDVSVFHEGGPDSWEVEVSGPDDGGVVTASIAGRVRPLPVLGVLASALGRVEEGSVVLEVEVSGRARAEWVEGGYDAWIKIWE</sequence>
<dbReference type="EMBL" id="JADCJZ010000001">
    <property type="protein sequence ID" value="MBE5023627.1"/>
    <property type="molecule type" value="Genomic_DNA"/>
</dbReference>
<comment type="caution">
    <text evidence="2">The sequence shown here is derived from an EMBL/GenBank/DDBJ whole genome shotgun (WGS) entry which is preliminary data.</text>
</comment>
<evidence type="ECO:0000259" key="1">
    <source>
        <dbReference type="Pfam" id="PF07811"/>
    </source>
</evidence>
<proteinExistence type="predicted"/>